<evidence type="ECO:0000259" key="11">
    <source>
        <dbReference type="PROSITE" id="PS52039"/>
    </source>
</evidence>
<feature type="domain" description="Toprim" evidence="10">
    <location>
        <begin position="8"/>
        <end position="131"/>
    </location>
</feature>
<feature type="site" description="Interaction with DNA" evidence="8">
    <location>
        <position position="536"/>
    </location>
</feature>
<feature type="site" description="Interaction with DNA" evidence="8">
    <location>
        <position position="157"/>
    </location>
</feature>
<comment type="similarity">
    <text evidence="2 8">Belongs to the type IA topoisomerase family.</text>
</comment>
<dbReference type="Gene3D" id="2.70.20.10">
    <property type="entry name" value="Topoisomerase I, domain 3"/>
    <property type="match status" value="1"/>
</dbReference>
<dbReference type="InterPro" id="IPR023405">
    <property type="entry name" value="Topo_IA_core_domain"/>
</dbReference>
<dbReference type="PANTHER" id="PTHR42785">
    <property type="entry name" value="DNA TOPOISOMERASE, TYPE IA, CORE"/>
    <property type="match status" value="1"/>
</dbReference>
<evidence type="ECO:0000313" key="13">
    <source>
        <dbReference type="Proteomes" id="UP000019222"/>
    </source>
</evidence>
<dbReference type="AlphaFoldDB" id="W5XXL2"/>
<comment type="function">
    <text evidence="8">Releases the supercoiling and torsional tension of DNA, which is introduced during the DNA replication and transcription, by transiently cleaving and rejoining one strand of the DNA duplex. Introduces a single-strand break via transesterification at a target site in duplex DNA. The scissile phosphodiester is attacked by the catalytic tyrosine of the enzyme, resulting in the formation of a DNA-(5'-phosphotyrosyl)-enzyme intermediate and the expulsion of a 3'-OH DNA strand. The free DNA strand then undergoes passage around the unbroken strand, thus removing DNA supercoils. Finally, in the religation step, the DNA 3'-OH attacks the covalent intermediate to expel the active-site tyrosine and restore the DNA phosphodiester backbone.</text>
</comment>
<name>W5XXL2_9CORY</name>
<dbReference type="NCBIfam" id="TIGR01051">
    <property type="entry name" value="topA_bact"/>
    <property type="match status" value="1"/>
</dbReference>
<dbReference type="Gene3D" id="1.10.460.10">
    <property type="entry name" value="Topoisomerase I, domain 2"/>
    <property type="match status" value="1"/>
</dbReference>
<dbReference type="Pfam" id="PF13368">
    <property type="entry name" value="Toprim_C_rpt"/>
    <property type="match status" value="4"/>
</dbReference>
<accession>W5XXL2</accession>
<evidence type="ECO:0000256" key="6">
    <source>
        <dbReference type="ARBA" id="ARBA00023125"/>
    </source>
</evidence>
<feature type="domain" description="Topo IA-type catalytic" evidence="11">
    <location>
        <begin position="146"/>
        <end position="604"/>
    </location>
</feature>
<evidence type="ECO:0000256" key="9">
    <source>
        <dbReference type="SAM" id="MobiDB-lite"/>
    </source>
</evidence>
<keyword evidence="6 8" id="KW-0238">DNA-binding</keyword>
<dbReference type="CDD" id="cd03363">
    <property type="entry name" value="TOPRIM_TopoIA_TopoI"/>
    <property type="match status" value="1"/>
</dbReference>
<dbReference type="GO" id="GO:0003917">
    <property type="term" value="F:DNA topoisomerase type I (single strand cut, ATP-independent) activity"/>
    <property type="evidence" value="ECO:0007669"/>
    <property type="project" value="UniProtKB-UniRule"/>
</dbReference>
<feature type="site" description="Interaction with DNA" evidence="8">
    <location>
        <position position="165"/>
    </location>
</feature>
<comment type="catalytic activity">
    <reaction evidence="1 8">
        <text>ATP-independent breakage of single-stranded DNA, followed by passage and rejoining.</text>
        <dbReference type="EC" id="5.6.2.1"/>
    </reaction>
</comment>
<dbReference type="InterPro" id="IPR025589">
    <property type="entry name" value="Toprim_C_rpt"/>
</dbReference>
<dbReference type="InterPro" id="IPR023406">
    <property type="entry name" value="Topo_IA_AS"/>
</dbReference>
<keyword evidence="5 8" id="KW-0799">Topoisomerase</keyword>
<feature type="site" description="Interaction with DNA" evidence="8">
    <location>
        <position position="38"/>
    </location>
</feature>
<feature type="region of interest" description="Interaction with DNA" evidence="8">
    <location>
        <begin position="180"/>
        <end position="185"/>
    </location>
</feature>
<dbReference type="InterPro" id="IPR013824">
    <property type="entry name" value="Topo_IA_cen_sub1"/>
</dbReference>
<dbReference type="eggNOG" id="COG1754">
    <property type="taxonomic scope" value="Bacteria"/>
</dbReference>
<dbReference type="InterPro" id="IPR003602">
    <property type="entry name" value="Topo_IA_DNA-bd_dom"/>
</dbReference>
<evidence type="ECO:0000256" key="4">
    <source>
        <dbReference type="ARBA" id="ARBA00022842"/>
    </source>
</evidence>
<dbReference type="InterPro" id="IPR034149">
    <property type="entry name" value="TOPRIM_TopoI"/>
</dbReference>
<feature type="site" description="Interaction with DNA" evidence="8">
    <location>
        <position position="156"/>
    </location>
</feature>
<feature type="region of interest" description="Disordered" evidence="9">
    <location>
        <begin position="869"/>
        <end position="991"/>
    </location>
</feature>
<dbReference type="Pfam" id="PF01751">
    <property type="entry name" value="Toprim"/>
    <property type="match status" value="1"/>
</dbReference>
<dbReference type="KEGG" id="cvt:B843_01600"/>
<dbReference type="PROSITE" id="PS52039">
    <property type="entry name" value="TOPO_IA_2"/>
    <property type="match status" value="1"/>
</dbReference>
<evidence type="ECO:0000256" key="7">
    <source>
        <dbReference type="ARBA" id="ARBA00023235"/>
    </source>
</evidence>
<feature type="site" description="Interaction with DNA" evidence="8">
    <location>
        <position position="172"/>
    </location>
</feature>
<dbReference type="SMART" id="SM00436">
    <property type="entry name" value="TOP1Bc"/>
    <property type="match status" value="1"/>
</dbReference>
<dbReference type="InterPro" id="IPR028612">
    <property type="entry name" value="Topoisom_1_IA"/>
</dbReference>
<sequence length="991" mass="108767">MAETTGTKRLVIVESATKAKKIAPYLGSDYIVEASVGHIRDLPRGAADVPAKYKKEPWARLGVNTDDGFTPLYVVSPDKKKVADLKSKLKQVDELLLATDPDREGEAIAWHLLEVLKPKVPVRRMVFNEITKPAILAAAENTRDLDENLVDAQETRRILDRLYGYEVSPVLWKKVMPRLSAGRVQSVATRVIVERERERMAFVSAEYWDLQAEFDTGKPEVDGNPRTFVGRLTSIDGKRVATGRDFNDKGILTSDAVVVDKHSATQLAANLEGQPMAVAAVEEKPYTRRPYAPFMTSTLQQEAGRKLHYTSERTMRIAQRLYENGHITYMRTDSTTLSEQGLKAAREQAISLYGKQYVTDGPRRYDRKVKNSQEAHEAIRPAGEHFATPQDLSGQLDAEEYKLYELIWQRTVASQMADAKGTSMKVTIAGVAAGADSQQDVEFAATGRTITFPGFLRAYVETTKLADGRDVADNAEKHLPRLAKGDALGVNSITADDHSTNPPARYTEASLVKKMEDLGIGRPSTYASIIKTIQDRGYVYSRGNALVPSWVAFAVVGLLEKSFSSLVDYDFTSSMEDELDEIANGQENGTHWLTGFYFGDAEASDATAESVAKHGGLKALVGDNLESIDAREVNSLKLFDDSEGRAIVVRVGRYGPYIERVIGRNPETGEPVYQRANLSDTTTPDELTLELAEKLFATPQSGRELGPNPANGRMIVAKEGRFGPYVTEVLGEDEKEKVAAVAEEIVAAERAEEDAQRAAEGKRAKNWGTKTAAAAKEKRINQIIDERLKPATASLFSSMEPSTVTLEEALKLMSLPREVGVDPSDGEVITAQNGRYGPYLKKGTDSRTLGSEEQIFTITLDEARRIYAEPKRRGRGATSQSVIKQLGDNDVSGKPMSVRDGRFGPYVTDGTTNASLRRGDDPTALTDARANELLSERRAKEAADGPKVAKKATKKAAKKTTKKAAKKATKKAAKKPPQTTKRVVKAGSRKA</sequence>
<dbReference type="InterPro" id="IPR013497">
    <property type="entry name" value="Topo_IA_cen"/>
</dbReference>
<dbReference type="InterPro" id="IPR006171">
    <property type="entry name" value="TOPRIM_dom"/>
</dbReference>
<dbReference type="Gene3D" id="1.10.290.10">
    <property type="entry name" value="Topoisomerase I, domain 4"/>
    <property type="match status" value="1"/>
</dbReference>
<keyword evidence="3" id="KW-0479">Metal-binding</keyword>
<dbReference type="Gene3D" id="3.40.50.140">
    <property type="match status" value="1"/>
</dbReference>
<dbReference type="EC" id="5.6.2.1" evidence="8"/>
<dbReference type="EMBL" id="CP004353">
    <property type="protein sequence ID" value="AHI21712.1"/>
    <property type="molecule type" value="Genomic_DNA"/>
</dbReference>
<evidence type="ECO:0000256" key="8">
    <source>
        <dbReference type="HAMAP-Rule" id="MF_00952"/>
    </source>
</evidence>
<comment type="subunit">
    <text evidence="8">Monomer.</text>
</comment>
<keyword evidence="13" id="KW-1185">Reference proteome</keyword>
<feature type="compositionally biased region" description="Basic and acidic residues" evidence="9">
    <location>
        <begin position="934"/>
        <end position="944"/>
    </location>
</feature>
<dbReference type="InterPro" id="IPR000380">
    <property type="entry name" value="Topo_IA"/>
</dbReference>
<dbReference type="HAMAP" id="MF_00952">
    <property type="entry name" value="Topoisom_1_prok"/>
    <property type="match status" value="1"/>
</dbReference>
<dbReference type="Proteomes" id="UP000019222">
    <property type="component" value="Chromosome"/>
</dbReference>
<dbReference type="PROSITE" id="PS50880">
    <property type="entry name" value="TOPRIM"/>
    <property type="match status" value="1"/>
</dbReference>
<dbReference type="PRINTS" id="PR00417">
    <property type="entry name" value="PRTPISMRASEI"/>
</dbReference>
<dbReference type="InterPro" id="IPR005733">
    <property type="entry name" value="TopoI_bac-type"/>
</dbReference>
<dbReference type="STRING" id="1224164.B843_01600"/>
<evidence type="ECO:0000256" key="1">
    <source>
        <dbReference type="ARBA" id="ARBA00000213"/>
    </source>
</evidence>
<dbReference type="InterPro" id="IPR003601">
    <property type="entry name" value="Topo_IA_2"/>
</dbReference>
<feature type="compositionally biased region" description="Basic residues" evidence="9">
    <location>
        <begin position="948"/>
        <end position="974"/>
    </location>
</feature>
<keyword evidence="7 8" id="KW-0413">Isomerase</keyword>
<gene>
    <name evidence="8" type="primary">topA</name>
    <name evidence="12" type="ORF">B843_01600</name>
</gene>
<feature type="site" description="Interaction with DNA" evidence="8">
    <location>
        <position position="160"/>
    </location>
</feature>
<organism evidence="12 13">
    <name type="scientific">Corynebacterium vitaeruminis DSM 20294</name>
    <dbReference type="NCBI Taxonomy" id="1224164"/>
    <lineage>
        <taxon>Bacteria</taxon>
        <taxon>Bacillati</taxon>
        <taxon>Actinomycetota</taxon>
        <taxon>Actinomycetes</taxon>
        <taxon>Mycobacteriales</taxon>
        <taxon>Corynebacteriaceae</taxon>
        <taxon>Corynebacterium</taxon>
    </lineage>
</organism>
<feature type="compositionally biased region" description="Basic residues" evidence="9">
    <location>
        <begin position="982"/>
        <end position="991"/>
    </location>
</feature>
<dbReference type="Pfam" id="PF01131">
    <property type="entry name" value="Topoisom_bac"/>
    <property type="match status" value="1"/>
</dbReference>
<evidence type="ECO:0000313" key="12">
    <source>
        <dbReference type="EMBL" id="AHI21712.1"/>
    </source>
</evidence>
<dbReference type="GO" id="GO:0003677">
    <property type="term" value="F:DNA binding"/>
    <property type="evidence" value="ECO:0007669"/>
    <property type="project" value="UniProtKB-KW"/>
</dbReference>
<dbReference type="HOGENOM" id="CLU_002929_2_0_11"/>
<feature type="active site" description="O-(5'-phospho-DNA)-tyrosine intermediate" evidence="8">
    <location>
        <position position="329"/>
    </location>
</feature>
<dbReference type="InterPro" id="IPR013825">
    <property type="entry name" value="Topo_IA_cen_sub2"/>
</dbReference>
<dbReference type="eggNOG" id="COG0550">
    <property type="taxonomic scope" value="Bacteria"/>
</dbReference>
<protein>
    <recommendedName>
        <fullName evidence="8">DNA topoisomerase 1</fullName>
        <ecNumber evidence="8">5.6.2.1</ecNumber>
    </recommendedName>
    <alternativeName>
        <fullName evidence="8">DNA topoisomerase I</fullName>
    </alternativeName>
</protein>
<dbReference type="SMART" id="SM00437">
    <property type="entry name" value="TOP1Ac"/>
    <property type="match status" value="1"/>
</dbReference>
<evidence type="ECO:0000256" key="2">
    <source>
        <dbReference type="ARBA" id="ARBA00009446"/>
    </source>
</evidence>
<evidence type="ECO:0000256" key="3">
    <source>
        <dbReference type="ARBA" id="ARBA00022723"/>
    </source>
</evidence>
<proteinExistence type="inferred from homology"/>
<dbReference type="GO" id="GO:0046872">
    <property type="term" value="F:metal ion binding"/>
    <property type="evidence" value="ECO:0007669"/>
    <property type="project" value="UniProtKB-KW"/>
</dbReference>
<keyword evidence="4" id="KW-0460">Magnesium</keyword>
<feature type="site" description="Interaction with DNA" evidence="8">
    <location>
        <position position="331"/>
    </location>
</feature>
<dbReference type="InterPro" id="IPR013826">
    <property type="entry name" value="Topo_IA_cen_sub3"/>
</dbReference>
<dbReference type="CDD" id="cd00186">
    <property type="entry name" value="TOP1Ac"/>
    <property type="match status" value="1"/>
</dbReference>
<reference evidence="12 13" key="1">
    <citation type="submission" date="2013-02" db="EMBL/GenBank/DDBJ databases">
        <title>The complete genome sequence of Corynebacterium vitaeruminis DSM 20294.</title>
        <authorList>
            <person name="Ruckert C."/>
            <person name="Albersmeier A."/>
            <person name="Kalinowski J."/>
        </authorList>
    </citation>
    <scope>NUCLEOTIDE SEQUENCE [LARGE SCALE GENOMIC DNA]</scope>
    <source>
        <strain evidence="13">ATCC 10234</strain>
    </source>
</reference>
<dbReference type="RefSeq" id="WP_025251782.1">
    <property type="nucleotide sequence ID" value="NZ_CP004353.1"/>
</dbReference>
<dbReference type="GO" id="GO:0006265">
    <property type="term" value="P:DNA topological change"/>
    <property type="evidence" value="ECO:0007669"/>
    <property type="project" value="UniProtKB-UniRule"/>
</dbReference>
<dbReference type="SMART" id="SM00493">
    <property type="entry name" value="TOPRIM"/>
    <property type="match status" value="1"/>
</dbReference>
<evidence type="ECO:0000259" key="10">
    <source>
        <dbReference type="PROSITE" id="PS50880"/>
    </source>
</evidence>
<dbReference type="SUPFAM" id="SSF56712">
    <property type="entry name" value="Prokaryotic type I DNA topoisomerase"/>
    <property type="match status" value="1"/>
</dbReference>
<dbReference type="PATRIC" id="fig|1224164.3.peg.308"/>
<dbReference type="PANTHER" id="PTHR42785:SF1">
    <property type="entry name" value="DNA TOPOISOMERASE"/>
    <property type="match status" value="1"/>
</dbReference>
<dbReference type="PROSITE" id="PS00396">
    <property type="entry name" value="TOPO_IA_1"/>
    <property type="match status" value="1"/>
</dbReference>
<evidence type="ECO:0000256" key="5">
    <source>
        <dbReference type="ARBA" id="ARBA00023029"/>
    </source>
</evidence>